<dbReference type="InterPro" id="IPR011010">
    <property type="entry name" value="DNA_brk_join_enz"/>
</dbReference>
<evidence type="ECO:0000259" key="3">
    <source>
        <dbReference type="PROSITE" id="PS51898"/>
    </source>
</evidence>
<dbReference type="EMBL" id="KK107039">
    <property type="protein sequence ID" value="EZA61859.1"/>
    <property type="molecule type" value="Genomic_DNA"/>
</dbReference>
<accession>A0A026X385</accession>
<dbReference type="PANTHER" id="PTHR35617">
    <property type="entry name" value="PHAGE_INTEGRASE DOMAIN-CONTAINING PROTEIN"/>
    <property type="match status" value="1"/>
</dbReference>
<feature type="non-terminal residue" evidence="4">
    <location>
        <position position="1"/>
    </location>
</feature>
<dbReference type="OMA" id="EHYINIT"/>
<organism evidence="4 5">
    <name type="scientific">Ooceraea biroi</name>
    <name type="common">Clonal raider ant</name>
    <name type="synonym">Cerapachys biroi</name>
    <dbReference type="NCBI Taxonomy" id="2015173"/>
    <lineage>
        <taxon>Eukaryota</taxon>
        <taxon>Metazoa</taxon>
        <taxon>Ecdysozoa</taxon>
        <taxon>Arthropoda</taxon>
        <taxon>Hexapoda</taxon>
        <taxon>Insecta</taxon>
        <taxon>Pterygota</taxon>
        <taxon>Neoptera</taxon>
        <taxon>Endopterygota</taxon>
        <taxon>Hymenoptera</taxon>
        <taxon>Apocrita</taxon>
        <taxon>Aculeata</taxon>
        <taxon>Formicoidea</taxon>
        <taxon>Formicidae</taxon>
        <taxon>Dorylinae</taxon>
        <taxon>Ooceraea</taxon>
    </lineage>
</organism>
<evidence type="ECO:0000313" key="5">
    <source>
        <dbReference type="Proteomes" id="UP000053097"/>
    </source>
</evidence>
<dbReference type="GO" id="GO:0006310">
    <property type="term" value="P:DNA recombination"/>
    <property type="evidence" value="ECO:0007669"/>
    <property type="project" value="UniProtKB-KW"/>
</dbReference>
<name>A0A026X385_OOCBI</name>
<gene>
    <name evidence="4" type="ORF">X777_04670</name>
</gene>
<keyword evidence="1" id="KW-0238">DNA-binding</keyword>
<dbReference type="AlphaFoldDB" id="A0A026X385"/>
<reference evidence="4 5" key="1">
    <citation type="journal article" date="2014" name="Curr. Biol.">
        <title>The genome of the clonal raider ant Cerapachys biroi.</title>
        <authorList>
            <person name="Oxley P.R."/>
            <person name="Ji L."/>
            <person name="Fetter-Pruneda I."/>
            <person name="McKenzie S.K."/>
            <person name="Li C."/>
            <person name="Hu H."/>
            <person name="Zhang G."/>
            <person name="Kronauer D.J."/>
        </authorList>
    </citation>
    <scope>NUCLEOTIDE SEQUENCE [LARGE SCALE GENOMIC DNA]</scope>
</reference>
<evidence type="ECO:0000256" key="2">
    <source>
        <dbReference type="ARBA" id="ARBA00023172"/>
    </source>
</evidence>
<evidence type="ECO:0000256" key="1">
    <source>
        <dbReference type="ARBA" id="ARBA00023125"/>
    </source>
</evidence>
<dbReference type="SUPFAM" id="SSF56349">
    <property type="entry name" value="DNA breaking-rejoining enzymes"/>
    <property type="match status" value="1"/>
</dbReference>
<proteinExistence type="predicted"/>
<feature type="domain" description="Tyr recombinase" evidence="3">
    <location>
        <begin position="84"/>
        <end position="291"/>
    </location>
</feature>
<sequence>IKQYTRPLRSWWMFCQRNQISPYAPEVNQVLDFLSQELQHVGSYSTLNNIRSAVSLISTTMIGNHPLIKRFCRGESVLKPQKPRYDFVWDPAPVIAKLAIIFPYSSVSLATIPKKLTLLFALGSGQRAQTISAIKISHISFSPDKVIIRIPDRLKTSVPGRSQPLLTFPRFLHRPELCIVSLLEHYINITEGLRAPDCDALFLAYTKPHKAVGVQTISRWIRAGLEDCGVQGDLFSAHSTRHASTSLAARNGVALDIIKRAAGWSGDSRAFARFYNRPIINPTDFSRSVLLS</sequence>
<dbReference type="InterPro" id="IPR002104">
    <property type="entry name" value="Integrase_catalytic"/>
</dbReference>
<dbReference type="InterPro" id="IPR013762">
    <property type="entry name" value="Integrase-like_cat_sf"/>
</dbReference>
<dbReference type="GO" id="GO:0015074">
    <property type="term" value="P:DNA integration"/>
    <property type="evidence" value="ECO:0007669"/>
    <property type="project" value="InterPro"/>
</dbReference>
<dbReference type="PROSITE" id="PS51898">
    <property type="entry name" value="TYR_RECOMBINASE"/>
    <property type="match status" value="1"/>
</dbReference>
<dbReference type="Proteomes" id="UP000053097">
    <property type="component" value="Unassembled WGS sequence"/>
</dbReference>
<dbReference type="PANTHER" id="PTHR35617:SF3">
    <property type="entry name" value="CORE-BINDING (CB) DOMAIN-CONTAINING PROTEIN"/>
    <property type="match status" value="1"/>
</dbReference>
<dbReference type="OrthoDB" id="7692528at2759"/>
<dbReference type="InterPro" id="IPR010998">
    <property type="entry name" value="Integrase_recombinase_N"/>
</dbReference>
<dbReference type="Pfam" id="PF00589">
    <property type="entry name" value="Phage_integrase"/>
    <property type="match status" value="1"/>
</dbReference>
<dbReference type="CDD" id="cd00397">
    <property type="entry name" value="DNA_BRE_C"/>
    <property type="match status" value="1"/>
</dbReference>
<keyword evidence="2" id="KW-0233">DNA recombination</keyword>
<dbReference type="Gene3D" id="1.10.443.10">
    <property type="entry name" value="Intergrase catalytic core"/>
    <property type="match status" value="1"/>
</dbReference>
<keyword evidence="5" id="KW-1185">Reference proteome</keyword>
<evidence type="ECO:0000313" key="4">
    <source>
        <dbReference type="EMBL" id="EZA61859.1"/>
    </source>
</evidence>
<protein>
    <recommendedName>
        <fullName evidence="3">Tyr recombinase domain-containing protein</fullName>
    </recommendedName>
</protein>
<dbReference type="Gene3D" id="1.10.150.130">
    <property type="match status" value="1"/>
</dbReference>
<dbReference type="GO" id="GO:0003677">
    <property type="term" value="F:DNA binding"/>
    <property type="evidence" value="ECO:0007669"/>
    <property type="project" value="UniProtKB-KW"/>
</dbReference>